<dbReference type="Gene3D" id="1.20.120.920">
    <property type="entry name" value="CRISPR-associated endonuclease Cas1, C-terminal domain"/>
    <property type="match status" value="1"/>
</dbReference>
<sequence>MKKLLNTLYITTPRTYLSLDGENIIATKEDKSVSRFPLHNIEGIVGFGFTGVSPALMGKCADMGISLTFMTMHGRFLARVVGEERGNVLLRKEQFRISESSEKRLAYAKNMITAKLINSRNILLRTKRDYGMRIDVEKIETAAEAIRLSANEARKADSADSLRGIEGNAANCYFHVFDDLVLQQKNDFYFHGRNKRPPLDNVNALLSFTYTLLAKDVTSALESVGLDPYVGFLHTDLPGRTSLALDLMEELRSIQADRFVLSLINMNIVTADGFTKTDSGAVYMNDTTRKAVLSSWQKKKQETIKHPFLDQKIEWGLVPYVQALLLARTIRGDLLEYPPFLWK</sequence>
<dbReference type="InterPro" id="IPR019856">
    <property type="entry name" value="CRISPR-assoc_Cas1_DVULG"/>
</dbReference>
<keyword evidence="2 10" id="KW-0479">Metal-binding</keyword>
<keyword evidence="4 10" id="KW-0378">Hydrolase</keyword>
<dbReference type="PANTHER" id="PTHR34353:SF2">
    <property type="entry name" value="CRISPR-ASSOCIATED ENDONUCLEASE CAS1 1"/>
    <property type="match status" value="1"/>
</dbReference>
<evidence type="ECO:0000256" key="1">
    <source>
        <dbReference type="ARBA" id="ARBA00022722"/>
    </source>
</evidence>
<evidence type="ECO:0000313" key="11">
    <source>
        <dbReference type="EMBL" id="KGJ53947.1"/>
    </source>
</evidence>
<evidence type="ECO:0000256" key="10">
    <source>
        <dbReference type="HAMAP-Rule" id="MF_01470"/>
    </source>
</evidence>
<keyword evidence="5 10" id="KW-0460">Magnesium</keyword>
<accession>A0A099I9S8</accession>
<dbReference type="PANTHER" id="PTHR34353">
    <property type="entry name" value="CRISPR-ASSOCIATED ENDONUCLEASE CAS1 1"/>
    <property type="match status" value="1"/>
</dbReference>
<evidence type="ECO:0000256" key="9">
    <source>
        <dbReference type="ARBA" id="ARBA00038592"/>
    </source>
</evidence>
<proteinExistence type="inferred from homology"/>
<comment type="function">
    <text evidence="10">CRISPR (clustered regularly interspaced short palindromic repeat), is an adaptive immune system that provides protection against mobile genetic elements (viruses, transposable elements and conjugative plasmids). CRISPR clusters contain spacers, sequences complementary to antecedent mobile elements, and target invading nucleic acids. CRISPR clusters are transcribed and processed into CRISPR RNA (crRNA). Acts as a dsDNA endonuclease. Involved in the integration of spacer DNA into the CRISPR cassette.</text>
</comment>
<dbReference type="GO" id="GO:0016787">
    <property type="term" value="F:hydrolase activity"/>
    <property type="evidence" value="ECO:0007669"/>
    <property type="project" value="UniProtKB-KW"/>
</dbReference>
<evidence type="ECO:0000256" key="7">
    <source>
        <dbReference type="ARBA" id="ARBA00023125"/>
    </source>
</evidence>
<comment type="similarity">
    <text evidence="10">Belongs to the CRISPR-associated endonuclease Cas1 family.</text>
</comment>
<evidence type="ECO:0000256" key="8">
    <source>
        <dbReference type="ARBA" id="ARBA00023211"/>
    </source>
</evidence>
<organism evidence="11 12">
    <name type="scientific">Clostridium innocuum</name>
    <dbReference type="NCBI Taxonomy" id="1522"/>
    <lineage>
        <taxon>Bacteria</taxon>
        <taxon>Bacillati</taxon>
        <taxon>Bacillota</taxon>
        <taxon>Clostridia</taxon>
        <taxon>Eubacteriales</taxon>
        <taxon>Clostridiaceae</taxon>
        <taxon>Clostridium</taxon>
    </lineage>
</organism>
<reference evidence="11 12" key="1">
    <citation type="submission" date="2014-08" db="EMBL/GenBank/DDBJ databases">
        <title>Clostridium innocuum, an unnegligible vancomycin-resistant pathogen causing extra-intestinal infections.</title>
        <authorList>
            <person name="Feng Y."/>
            <person name="Chiu C.-H."/>
        </authorList>
    </citation>
    <scope>NUCLEOTIDE SEQUENCE [LARGE SCALE GENOMIC DNA]</scope>
    <source>
        <strain evidence="11 12">AN88</strain>
    </source>
</reference>
<dbReference type="Pfam" id="PF01867">
    <property type="entry name" value="Cas_Cas1"/>
    <property type="match status" value="1"/>
</dbReference>
<comment type="cofactor">
    <cofactor evidence="10">
        <name>Mg(2+)</name>
        <dbReference type="ChEBI" id="CHEBI:18420"/>
    </cofactor>
    <cofactor evidence="10">
        <name>Mn(2+)</name>
        <dbReference type="ChEBI" id="CHEBI:29035"/>
    </cofactor>
</comment>
<comment type="subunit">
    <text evidence="9 10">Homodimer, forms a heterotetramer with a Cas2 homodimer.</text>
</comment>
<evidence type="ECO:0000256" key="2">
    <source>
        <dbReference type="ARBA" id="ARBA00022723"/>
    </source>
</evidence>
<dbReference type="GO" id="GO:0003677">
    <property type="term" value="F:DNA binding"/>
    <property type="evidence" value="ECO:0007669"/>
    <property type="project" value="UniProtKB-KW"/>
</dbReference>
<dbReference type="EMBL" id="JQIF01000025">
    <property type="protein sequence ID" value="KGJ53947.1"/>
    <property type="molecule type" value="Genomic_DNA"/>
</dbReference>
<dbReference type="GO" id="GO:0043571">
    <property type="term" value="P:maintenance of CRISPR repeat elements"/>
    <property type="evidence" value="ECO:0007669"/>
    <property type="project" value="UniProtKB-UniRule"/>
</dbReference>
<dbReference type="RefSeq" id="WP_044904681.1">
    <property type="nucleotide sequence ID" value="NZ_JQIF01000025.1"/>
</dbReference>
<evidence type="ECO:0000256" key="6">
    <source>
        <dbReference type="ARBA" id="ARBA00023118"/>
    </source>
</evidence>
<dbReference type="InterPro" id="IPR050646">
    <property type="entry name" value="Cas1"/>
</dbReference>
<dbReference type="GO" id="GO:0051607">
    <property type="term" value="P:defense response to virus"/>
    <property type="evidence" value="ECO:0007669"/>
    <property type="project" value="UniProtKB-UniRule"/>
</dbReference>
<dbReference type="InterPro" id="IPR002729">
    <property type="entry name" value="CRISPR-assoc_Cas1"/>
</dbReference>
<keyword evidence="8 10" id="KW-0464">Manganese</keyword>
<feature type="binding site" evidence="10">
    <location>
        <position position="249"/>
    </location>
    <ligand>
        <name>Mn(2+)</name>
        <dbReference type="ChEBI" id="CHEBI:29035"/>
    </ligand>
</feature>
<keyword evidence="1 10" id="KW-0540">Nuclease</keyword>
<keyword evidence="7 10" id="KW-0238">DNA-binding</keyword>
<dbReference type="GO" id="GO:0004520">
    <property type="term" value="F:DNA endonuclease activity"/>
    <property type="evidence" value="ECO:0007669"/>
    <property type="project" value="InterPro"/>
</dbReference>
<protein>
    <recommendedName>
        <fullName evidence="10">CRISPR-associated endonuclease Cas1</fullName>
        <ecNumber evidence="10">3.1.-.-</ecNumber>
    </recommendedName>
</protein>
<dbReference type="NCBIfam" id="TIGR03640">
    <property type="entry name" value="cas1_DVULG"/>
    <property type="match status" value="1"/>
</dbReference>
<keyword evidence="3 10" id="KW-0255">Endonuclease</keyword>
<evidence type="ECO:0000313" key="12">
    <source>
        <dbReference type="Proteomes" id="UP000030008"/>
    </source>
</evidence>
<feature type="binding site" evidence="10">
    <location>
        <position position="166"/>
    </location>
    <ligand>
        <name>Mn(2+)</name>
        <dbReference type="ChEBI" id="CHEBI:29035"/>
    </ligand>
</feature>
<dbReference type="InterPro" id="IPR042211">
    <property type="entry name" value="CRISPR-assoc_Cas1_N"/>
</dbReference>
<comment type="caution">
    <text evidence="11">The sequence shown here is derived from an EMBL/GenBank/DDBJ whole genome shotgun (WGS) entry which is preliminary data.</text>
</comment>
<gene>
    <name evidence="10" type="primary">cas1</name>
    <name evidence="11" type="ORF">CIAN88_06410</name>
</gene>
<dbReference type="InterPro" id="IPR042206">
    <property type="entry name" value="CRISPR-assoc_Cas1_C"/>
</dbReference>
<feature type="binding site" evidence="10">
    <location>
        <position position="234"/>
    </location>
    <ligand>
        <name>Mn(2+)</name>
        <dbReference type="ChEBI" id="CHEBI:29035"/>
    </ligand>
</feature>
<dbReference type="NCBIfam" id="TIGR00287">
    <property type="entry name" value="cas1"/>
    <property type="match status" value="1"/>
</dbReference>
<dbReference type="GO" id="GO:0046872">
    <property type="term" value="F:metal ion binding"/>
    <property type="evidence" value="ECO:0007669"/>
    <property type="project" value="UniProtKB-UniRule"/>
</dbReference>
<dbReference type="Gene3D" id="3.100.10.20">
    <property type="entry name" value="CRISPR-associated endonuclease Cas1, N-terminal domain"/>
    <property type="match status" value="1"/>
</dbReference>
<name>A0A099I9S8_CLOIN</name>
<dbReference type="EC" id="3.1.-.-" evidence="10"/>
<dbReference type="AlphaFoldDB" id="A0A099I9S8"/>
<keyword evidence="6 10" id="KW-0051">Antiviral defense</keyword>
<evidence type="ECO:0000256" key="4">
    <source>
        <dbReference type="ARBA" id="ARBA00022801"/>
    </source>
</evidence>
<dbReference type="HAMAP" id="MF_01470">
    <property type="entry name" value="Cas1"/>
    <property type="match status" value="1"/>
</dbReference>
<dbReference type="CDD" id="cd09721">
    <property type="entry name" value="Cas1_I-C"/>
    <property type="match status" value="1"/>
</dbReference>
<dbReference type="Proteomes" id="UP000030008">
    <property type="component" value="Unassembled WGS sequence"/>
</dbReference>
<evidence type="ECO:0000256" key="5">
    <source>
        <dbReference type="ARBA" id="ARBA00022842"/>
    </source>
</evidence>
<evidence type="ECO:0000256" key="3">
    <source>
        <dbReference type="ARBA" id="ARBA00022759"/>
    </source>
</evidence>